<dbReference type="InterPro" id="IPR012223">
    <property type="entry name" value="TEII"/>
</dbReference>
<evidence type="ECO:0000256" key="1">
    <source>
        <dbReference type="ARBA" id="ARBA00007169"/>
    </source>
</evidence>
<dbReference type="Pfam" id="PF00975">
    <property type="entry name" value="Thioesterase"/>
    <property type="match status" value="1"/>
</dbReference>
<dbReference type="Proteomes" id="UP001596512">
    <property type="component" value="Unassembled WGS sequence"/>
</dbReference>
<organism evidence="4 5">
    <name type="scientific">Actinokineospora soli</name>
    <dbReference type="NCBI Taxonomy" id="1048753"/>
    <lineage>
        <taxon>Bacteria</taxon>
        <taxon>Bacillati</taxon>
        <taxon>Actinomycetota</taxon>
        <taxon>Actinomycetes</taxon>
        <taxon>Pseudonocardiales</taxon>
        <taxon>Pseudonocardiaceae</taxon>
        <taxon>Actinokineospora</taxon>
    </lineage>
</organism>
<dbReference type="SUPFAM" id="SSF53474">
    <property type="entry name" value="alpha/beta-Hydrolases"/>
    <property type="match status" value="1"/>
</dbReference>
<gene>
    <name evidence="4" type="ORF">ACFQV2_32300</name>
</gene>
<dbReference type="PANTHER" id="PTHR11487">
    <property type="entry name" value="THIOESTERASE"/>
    <property type="match status" value="1"/>
</dbReference>
<feature type="region of interest" description="Disordered" evidence="2">
    <location>
        <begin position="91"/>
        <end position="206"/>
    </location>
</feature>
<comment type="similarity">
    <text evidence="1">Belongs to the thioesterase family.</text>
</comment>
<dbReference type="Gene3D" id="3.40.50.1820">
    <property type="entry name" value="alpha/beta hydrolase"/>
    <property type="match status" value="1"/>
</dbReference>
<evidence type="ECO:0000259" key="3">
    <source>
        <dbReference type="Pfam" id="PF00975"/>
    </source>
</evidence>
<feature type="compositionally biased region" description="Basic residues" evidence="2">
    <location>
        <begin position="103"/>
        <end position="112"/>
    </location>
</feature>
<comment type="caution">
    <text evidence="4">The sequence shown here is derived from an EMBL/GenBank/DDBJ whole genome shotgun (WGS) entry which is preliminary data.</text>
</comment>
<feature type="compositionally biased region" description="Low complexity" evidence="2">
    <location>
        <begin position="113"/>
        <end position="131"/>
    </location>
</feature>
<proteinExistence type="inferred from homology"/>
<feature type="compositionally biased region" description="Low complexity" evidence="2">
    <location>
        <begin position="152"/>
        <end position="162"/>
    </location>
</feature>
<dbReference type="InterPro" id="IPR001031">
    <property type="entry name" value="Thioesterase"/>
</dbReference>
<feature type="compositionally biased region" description="Basic and acidic residues" evidence="2">
    <location>
        <begin position="164"/>
        <end position="176"/>
    </location>
</feature>
<dbReference type="InterPro" id="IPR029058">
    <property type="entry name" value="AB_hydrolase_fold"/>
</dbReference>
<accession>A0ABW2TW05</accession>
<keyword evidence="5" id="KW-1185">Reference proteome</keyword>
<dbReference type="PANTHER" id="PTHR11487:SF0">
    <property type="entry name" value="S-ACYL FATTY ACID SYNTHASE THIOESTERASE, MEDIUM CHAIN"/>
    <property type="match status" value="1"/>
</dbReference>
<feature type="compositionally biased region" description="Basic residues" evidence="2">
    <location>
        <begin position="177"/>
        <end position="187"/>
    </location>
</feature>
<reference evidence="5" key="1">
    <citation type="journal article" date="2019" name="Int. J. Syst. Evol. Microbiol.">
        <title>The Global Catalogue of Microorganisms (GCM) 10K type strain sequencing project: providing services to taxonomists for standard genome sequencing and annotation.</title>
        <authorList>
            <consortium name="The Broad Institute Genomics Platform"/>
            <consortium name="The Broad Institute Genome Sequencing Center for Infectious Disease"/>
            <person name="Wu L."/>
            <person name="Ma J."/>
        </authorList>
    </citation>
    <scope>NUCLEOTIDE SEQUENCE [LARGE SCALE GENOMIC DNA]</scope>
    <source>
        <strain evidence="5">JCM 17695</strain>
    </source>
</reference>
<protein>
    <submittedName>
        <fullName evidence="4">Thioesterase II family protein</fullName>
    </submittedName>
</protein>
<evidence type="ECO:0000313" key="5">
    <source>
        <dbReference type="Proteomes" id="UP001596512"/>
    </source>
</evidence>
<evidence type="ECO:0000256" key="2">
    <source>
        <dbReference type="SAM" id="MobiDB-lite"/>
    </source>
</evidence>
<sequence length="418" mass="44246">MTLDDVLPHFQFSERHEIAVGAAPDPLAAVERVTYREVPLFRALLFAGSLGRTRLPADRPFLAHLTSGGFTVLSRTPDALVVGAVVRTGGAAGPVPLGDAPRRRSGRPRSRAATRSPSTSACATASCAPRRACWRPTRRPGASSGGTGGSSGCPAASSAPSGYERPESEHWHEHLVPRRHLARRARRAAGVLPPRGRDRRGVPRLGAHAPADVEVLAVRYPGRQDRIAEPCIDAMAPLVAELVTAFAGLAPLPTILFGHSMGASVAHEVARALPVPPVLLAVSGRRPPHLLRIRDVQGDDAIVADVKRLGEAGSAALDHPELRDLLLPAIRADYHLVRTYRPGALPPIPVPIAAHTATDDPEAPPEDVRGWAELTTAGFDSTVWPGGHFYLVEHEAALVRAIFAASPLRTASGTGSAR</sequence>
<name>A0ABW2TW05_9PSEU</name>
<feature type="domain" description="Thioesterase" evidence="3">
    <location>
        <begin position="205"/>
        <end position="404"/>
    </location>
</feature>
<evidence type="ECO:0000313" key="4">
    <source>
        <dbReference type="EMBL" id="MFC7617408.1"/>
    </source>
</evidence>
<dbReference type="EMBL" id="JBHTEY010000004">
    <property type="protein sequence ID" value="MFC7617408.1"/>
    <property type="molecule type" value="Genomic_DNA"/>
</dbReference>